<dbReference type="PANTHER" id="PTHR47268">
    <property type="entry name" value="ACYLPHOSPHATASE"/>
    <property type="match status" value="1"/>
</dbReference>
<keyword evidence="10" id="KW-1185">Reference proteome</keyword>
<dbReference type="PROSITE" id="PS00151">
    <property type="entry name" value="ACYLPHOSPHATASE_2"/>
    <property type="match status" value="1"/>
</dbReference>
<dbReference type="EMBL" id="QEEX01000001">
    <property type="protein sequence ID" value="PWB98460.1"/>
    <property type="molecule type" value="Genomic_DNA"/>
</dbReference>
<evidence type="ECO:0000259" key="8">
    <source>
        <dbReference type="PROSITE" id="PS51160"/>
    </source>
</evidence>
<dbReference type="InterPro" id="IPR020456">
    <property type="entry name" value="Acylphosphatase"/>
</dbReference>
<dbReference type="Proteomes" id="UP000244978">
    <property type="component" value="Unassembled WGS sequence"/>
</dbReference>
<dbReference type="Pfam" id="PF00708">
    <property type="entry name" value="Acylphosphatase"/>
    <property type="match status" value="1"/>
</dbReference>
<dbReference type="EC" id="3.6.1.7" evidence="2 5"/>
<gene>
    <name evidence="9" type="ORF">DF220_05370</name>
</gene>
<keyword evidence="5 6" id="KW-0378">Hydrolase</keyword>
<feature type="active site" evidence="5">
    <location>
        <position position="18"/>
    </location>
</feature>
<evidence type="ECO:0000313" key="10">
    <source>
        <dbReference type="Proteomes" id="UP000244978"/>
    </source>
</evidence>
<comment type="caution">
    <text evidence="9">The sequence shown here is derived from an EMBL/GenBank/DDBJ whole genome shotgun (WGS) entry which is preliminary data.</text>
</comment>
<dbReference type="SUPFAM" id="SSF54975">
    <property type="entry name" value="Acylphosphatase/BLUF domain-like"/>
    <property type="match status" value="1"/>
</dbReference>
<evidence type="ECO:0000256" key="5">
    <source>
        <dbReference type="PROSITE-ProRule" id="PRU00520"/>
    </source>
</evidence>
<evidence type="ECO:0000256" key="4">
    <source>
        <dbReference type="ARBA" id="ARBA00047645"/>
    </source>
</evidence>
<feature type="active site" evidence="5">
    <location>
        <position position="36"/>
    </location>
</feature>
<dbReference type="InterPro" id="IPR017968">
    <property type="entry name" value="Acylphosphatase_CS"/>
</dbReference>
<dbReference type="AlphaFoldDB" id="A0A2U1T3P0"/>
<comment type="catalytic activity">
    <reaction evidence="4 5 6">
        <text>an acyl phosphate + H2O = a carboxylate + phosphate + H(+)</text>
        <dbReference type="Rhea" id="RHEA:14965"/>
        <dbReference type="ChEBI" id="CHEBI:15377"/>
        <dbReference type="ChEBI" id="CHEBI:15378"/>
        <dbReference type="ChEBI" id="CHEBI:29067"/>
        <dbReference type="ChEBI" id="CHEBI:43474"/>
        <dbReference type="ChEBI" id="CHEBI:59918"/>
        <dbReference type="EC" id="3.6.1.7"/>
    </reaction>
</comment>
<comment type="similarity">
    <text evidence="1 7">Belongs to the acylphosphatase family.</text>
</comment>
<organism evidence="9 10">
    <name type="scientific">Homoserinimonas hongtaonis</name>
    <dbReference type="NCBI Taxonomy" id="2079791"/>
    <lineage>
        <taxon>Bacteria</taxon>
        <taxon>Bacillati</taxon>
        <taxon>Actinomycetota</taxon>
        <taxon>Actinomycetes</taxon>
        <taxon>Micrococcales</taxon>
        <taxon>Microbacteriaceae</taxon>
        <taxon>Homoserinimonas</taxon>
    </lineage>
</organism>
<dbReference type="PANTHER" id="PTHR47268:SF4">
    <property type="entry name" value="ACYLPHOSPHATASE"/>
    <property type="match status" value="1"/>
</dbReference>
<dbReference type="PRINTS" id="PR00112">
    <property type="entry name" value="ACYLPHPHTASE"/>
</dbReference>
<name>A0A2U1T3P0_9MICO</name>
<proteinExistence type="inferred from homology"/>
<dbReference type="InterPro" id="IPR036046">
    <property type="entry name" value="Acylphosphatase-like_dom_sf"/>
</dbReference>
<feature type="domain" description="Acylphosphatase-like" evidence="8">
    <location>
        <begin position="3"/>
        <end position="91"/>
    </location>
</feature>
<dbReference type="GO" id="GO:0003998">
    <property type="term" value="F:acylphosphatase activity"/>
    <property type="evidence" value="ECO:0007669"/>
    <property type="project" value="UniProtKB-EC"/>
</dbReference>
<dbReference type="InterPro" id="IPR001792">
    <property type="entry name" value="Acylphosphatase-like_dom"/>
</dbReference>
<evidence type="ECO:0000256" key="2">
    <source>
        <dbReference type="ARBA" id="ARBA00012150"/>
    </source>
</evidence>
<evidence type="ECO:0000313" key="9">
    <source>
        <dbReference type="EMBL" id="PWB98460.1"/>
    </source>
</evidence>
<dbReference type="PROSITE" id="PS00150">
    <property type="entry name" value="ACYLPHOSPHATASE_1"/>
    <property type="match status" value="1"/>
</dbReference>
<accession>A0A2U1T3P0</accession>
<evidence type="ECO:0000256" key="3">
    <source>
        <dbReference type="ARBA" id="ARBA00015991"/>
    </source>
</evidence>
<evidence type="ECO:0000256" key="1">
    <source>
        <dbReference type="ARBA" id="ARBA00005614"/>
    </source>
</evidence>
<evidence type="ECO:0000256" key="7">
    <source>
        <dbReference type="RuleBase" id="RU004168"/>
    </source>
</evidence>
<dbReference type="PROSITE" id="PS51160">
    <property type="entry name" value="ACYLPHOSPHATASE_3"/>
    <property type="match status" value="1"/>
</dbReference>
<evidence type="ECO:0000256" key="6">
    <source>
        <dbReference type="RuleBase" id="RU000553"/>
    </source>
</evidence>
<sequence>MVRRRAVVHGEVQGVGFRWNARAAAQGLAVSGWVRNVPDGTVEAEIEGDEASVDAMIEWLRHGPPFAEVTRVDVTDIAVTDIAVTDIDVAPLDGAAESRGSGGFEIRGI</sequence>
<dbReference type="Gene3D" id="3.30.70.100">
    <property type="match status" value="1"/>
</dbReference>
<reference evidence="10" key="1">
    <citation type="submission" date="2018-04" db="EMBL/GenBank/DDBJ databases">
        <authorList>
            <person name="Liu S."/>
            <person name="Wang Z."/>
            <person name="Li J."/>
        </authorList>
    </citation>
    <scope>NUCLEOTIDE SEQUENCE [LARGE SCALE GENOMIC DNA]</scope>
    <source>
        <strain evidence="10">S1194</strain>
    </source>
</reference>
<protein>
    <recommendedName>
        <fullName evidence="3 5">Acylphosphatase</fullName>
        <ecNumber evidence="2 5">3.6.1.7</ecNumber>
    </recommendedName>
</protein>